<comment type="catalytic activity">
    <reaction evidence="1">
        <text>O-phospho-L-threonyl-[protein] + H2O = L-threonyl-[protein] + phosphate</text>
        <dbReference type="Rhea" id="RHEA:47004"/>
        <dbReference type="Rhea" id="RHEA-COMP:11060"/>
        <dbReference type="Rhea" id="RHEA-COMP:11605"/>
        <dbReference type="ChEBI" id="CHEBI:15377"/>
        <dbReference type="ChEBI" id="CHEBI:30013"/>
        <dbReference type="ChEBI" id="CHEBI:43474"/>
        <dbReference type="ChEBI" id="CHEBI:61977"/>
        <dbReference type="EC" id="3.1.3.16"/>
    </reaction>
</comment>
<proteinExistence type="inferred from homology"/>
<dbReference type="PANTHER" id="PTHR11668:SF491">
    <property type="entry name" value="SERINE_THREONINE-PROTEIN PHOSPHATASE"/>
    <property type="match status" value="1"/>
</dbReference>
<evidence type="ECO:0000259" key="2">
    <source>
        <dbReference type="PROSITE" id="PS00125"/>
    </source>
</evidence>
<dbReference type="PRINTS" id="PR00114">
    <property type="entry name" value="STPHPHTASE"/>
</dbReference>
<evidence type="ECO:0000313" key="3">
    <source>
        <dbReference type="Proteomes" id="UP000492821"/>
    </source>
</evidence>
<evidence type="ECO:0000313" key="4">
    <source>
        <dbReference type="WBParaSite" id="Pan_g5919.t1"/>
    </source>
</evidence>
<dbReference type="GO" id="GO:0004722">
    <property type="term" value="F:protein serine/threonine phosphatase activity"/>
    <property type="evidence" value="ECO:0007669"/>
    <property type="project" value="UniProtKB-EC"/>
</dbReference>
<comment type="similarity">
    <text evidence="1">Belongs to the PPP phosphatase family.</text>
</comment>
<evidence type="ECO:0000256" key="1">
    <source>
        <dbReference type="RuleBase" id="RU004273"/>
    </source>
</evidence>
<dbReference type="GO" id="GO:0005737">
    <property type="term" value="C:cytoplasm"/>
    <property type="evidence" value="ECO:0007669"/>
    <property type="project" value="TreeGrafter"/>
</dbReference>
<accession>A0A7E4W0J2</accession>
<keyword evidence="1" id="KW-0378">Hydrolase</keyword>
<organism evidence="3 4">
    <name type="scientific">Panagrellus redivivus</name>
    <name type="common">Microworm</name>
    <dbReference type="NCBI Taxonomy" id="6233"/>
    <lineage>
        <taxon>Eukaryota</taxon>
        <taxon>Metazoa</taxon>
        <taxon>Ecdysozoa</taxon>
        <taxon>Nematoda</taxon>
        <taxon>Chromadorea</taxon>
        <taxon>Rhabditida</taxon>
        <taxon>Tylenchina</taxon>
        <taxon>Panagrolaimomorpha</taxon>
        <taxon>Panagrolaimoidea</taxon>
        <taxon>Panagrolaimidae</taxon>
        <taxon>Panagrellus</taxon>
    </lineage>
</organism>
<dbReference type="InterPro" id="IPR006186">
    <property type="entry name" value="Ser/Thr-sp_prot-phosphatase"/>
</dbReference>
<feature type="domain" description="Serine/threonine specific protein phosphatases" evidence="2">
    <location>
        <begin position="126"/>
        <end position="131"/>
    </location>
</feature>
<dbReference type="Pfam" id="PF00149">
    <property type="entry name" value="Metallophos"/>
    <property type="match status" value="1"/>
</dbReference>
<dbReference type="InterPro" id="IPR050341">
    <property type="entry name" value="PP1_catalytic_subunit"/>
</dbReference>
<dbReference type="PANTHER" id="PTHR11668">
    <property type="entry name" value="SERINE/THREONINE PROTEIN PHOSPHATASE"/>
    <property type="match status" value="1"/>
</dbReference>
<dbReference type="SMART" id="SM00156">
    <property type="entry name" value="PP2Ac"/>
    <property type="match status" value="1"/>
</dbReference>
<reference evidence="3" key="1">
    <citation type="journal article" date="2013" name="Genetics">
        <title>The draft genome and transcriptome of Panagrellus redivivus are shaped by the harsh demands of a free-living lifestyle.</title>
        <authorList>
            <person name="Srinivasan J."/>
            <person name="Dillman A.R."/>
            <person name="Macchietto M.G."/>
            <person name="Heikkinen L."/>
            <person name="Lakso M."/>
            <person name="Fracchia K.M."/>
            <person name="Antoshechkin I."/>
            <person name="Mortazavi A."/>
            <person name="Wong G."/>
            <person name="Sternberg P.W."/>
        </authorList>
    </citation>
    <scope>NUCLEOTIDE SEQUENCE [LARGE SCALE GENOMIC DNA]</scope>
    <source>
        <strain evidence="3">MT8872</strain>
    </source>
</reference>
<dbReference type="SUPFAM" id="SSF56300">
    <property type="entry name" value="Metallo-dependent phosphatases"/>
    <property type="match status" value="1"/>
</dbReference>
<dbReference type="PROSITE" id="PS00125">
    <property type="entry name" value="SER_THR_PHOSPHATASE"/>
    <property type="match status" value="1"/>
</dbReference>
<dbReference type="WBParaSite" id="Pan_g5919.t1">
    <property type="protein sequence ID" value="Pan_g5919.t1"/>
    <property type="gene ID" value="Pan_g5919"/>
</dbReference>
<dbReference type="Proteomes" id="UP000492821">
    <property type="component" value="Unassembled WGS sequence"/>
</dbReference>
<dbReference type="GO" id="GO:0005634">
    <property type="term" value="C:nucleus"/>
    <property type="evidence" value="ECO:0007669"/>
    <property type="project" value="TreeGrafter"/>
</dbReference>
<name>A0A7E4W0J2_PANRE</name>
<dbReference type="InterPro" id="IPR004843">
    <property type="entry name" value="Calcineurin-like_PHP"/>
</dbReference>
<dbReference type="EC" id="3.1.3.16" evidence="1"/>
<dbReference type="InterPro" id="IPR029052">
    <property type="entry name" value="Metallo-depent_PP-like"/>
</dbReference>
<sequence length="335" mass="38636">MSGGKNLINAKFQTTKLNLQEFIVRHQKYKTRVDYRGDELEELIEVARSIIQQEPVMIETGVPLNIVGDIHGQFSDLQRIFSALGYPGPQRYLFLGDYVDRGPQSLECICLLLAYKIAYPNRIYLLRGNHECEIINRAYGFWDELSQRLPLGLAMKVYKDFNELFSFMPLSAIVRNRILCMHGGLSPRLNSIADLKRIRVPFYDPPQNSLEQDLLWADPKYDQKGFEFNKMREVSVQFGEDVVNKICKKLNLDLVVRAHQVMQNGYGFFANRKLVTVFSAPRYLPDMNNRGAVMRINAQMVISFVILNPTEKEYAGAENFRNSFKDDATSYAYVD</sequence>
<dbReference type="Gene3D" id="3.60.21.10">
    <property type="match status" value="1"/>
</dbReference>
<protein>
    <recommendedName>
        <fullName evidence="1">Serine/threonine-protein phosphatase</fullName>
        <ecNumber evidence="1">3.1.3.16</ecNumber>
    </recommendedName>
</protein>
<reference evidence="4" key="2">
    <citation type="submission" date="2020-10" db="UniProtKB">
        <authorList>
            <consortium name="WormBaseParasite"/>
        </authorList>
    </citation>
    <scope>IDENTIFICATION</scope>
</reference>
<keyword evidence="3" id="KW-1185">Reference proteome</keyword>
<dbReference type="AlphaFoldDB" id="A0A7E4W0J2"/>